<evidence type="ECO:0000313" key="2">
    <source>
        <dbReference type="Proteomes" id="UP000053259"/>
    </source>
</evidence>
<evidence type="ECO:0000313" key="1">
    <source>
        <dbReference type="EMBL" id="KIW07894.1"/>
    </source>
</evidence>
<protein>
    <submittedName>
        <fullName evidence="1">Uncharacterized protein</fullName>
    </submittedName>
</protein>
<dbReference type="Proteomes" id="UP000053259">
    <property type="component" value="Unassembled WGS sequence"/>
</dbReference>
<dbReference type="HOGENOM" id="CLU_2225246_0_0_1"/>
<organism evidence="1 2">
    <name type="scientific">Verruconis gallopava</name>
    <dbReference type="NCBI Taxonomy" id="253628"/>
    <lineage>
        <taxon>Eukaryota</taxon>
        <taxon>Fungi</taxon>
        <taxon>Dikarya</taxon>
        <taxon>Ascomycota</taxon>
        <taxon>Pezizomycotina</taxon>
        <taxon>Dothideomycetes</taxon>
        <taxon>Pleosporomycetidae</taxon>
        <taxon>Venturiales</taxon>
        <taxon>Sympoventuriaceae</taxon>
        <taxon>Verruconis</taxon>
    </lineage>
</organism>
<name>A0A0D2B9H9_9PEZI</name>
<reference evidence="1 2" key="1">
    <citation type="submission" date="2015-01" db="EMBL/GenBank/DDBJ databases">
        <title>The Genome Sequence of Ochroconis gallopava CBS43764.</title>
        <authorList>
            <consortium name="The Broad Institute Genomics Platform"/>
            <person name="Cuomo C."/>
            <person name="de Hoog S."/>
            <person name="Gorbushina A."/>
            <person name="Stielow B."/>
            <person name="Teixiera M."/>
            <person name="Abouelleil A."/>
            <person name="Chapman S.B."/>
            <person name="Priest M."/>
            <person name="Young S.K."/>
            <person name="Wortman J."/>
            <person name="Nusbaum C."/>
            <person name="Birren B."/>
        </authorList>
    </citation>
    <scope>NUCLEOTIDE SEQUENCE [LARGE SCALE GENOMIC DNA]</scope>
    <source>
        <strain evidence="1 2">CBS 43764</strain>
    </source>
</reference>
<sequence>MGRGHPNHEAGFFAIGRQELLFPRSFFSAEGSQEGFILTLVNQQPHQKKARPWTIHISITRRLRPAHRQDIFSGGIVASGIMMPKWGREGAAYSTRTAFSSFNCPT</sequence>
<dbReference type="InParanoid" id="A0A0D2B9H9"/>
<dbReference type="EMBL" id="KN847532">
    <property type="protein sequence ID" value="KIW07894.1"/>
    <property type="molecule type" value="Genomic_DNA"/>
</dbReference>
<keyword evidence="2" id="KW-1185">Reference proteome</keyword>
<accession>A0A0D2B9H9</accession>
<dbReference type="AlphaFoldDB" id="A0A0D2B9H9"/>
<dbReference type="RefSeq" id="XP_016217763.1">
    <property type="nucleotide sequence ID" value="XM_016354751.1"/>
</dbReference>
<proteinExistence type="predicted"/>
<dbReference type="VEuPathDB" id="FungiDB:PV09_01805"/>
<dbReference type="GeneID" id="27309778"/>
<gene>
    <name evidence="1" type="ORF">PV09_01805</name>
</gene>